<reference evidence="2" key="1">
    <citation type="submission" date="2021-12" db="EMBL/GenBank/DDBJ databases">
        <authorList>
            <person name="King R."/>
        </authorList>
    </citation>
    <scope>NUCLEOTIDE SEQUENCE</scope>
</reference>
<keyword evidence="3" id="KW-1185">Reference proteome</keyword>
<gene>
    <name evidence="2" type="ORF">CINC_LOCUS8813</name>
</gene>
<dbReference type="Pfam" id="PF00515">
    <property type="entry name" value="TPR_1"/>
    <property type="match status" value="1"/>
</dbReference>
<evidence type="ECO:0000256" key="1">
    <source>
        <dbReference type="SAM" id="MobiDB-lite"/>
    </source>
</evidence>
<dbReference type="SUPFAM" id="SSF48452">
    <property type="entry name" value="TPR-like"/>
    <property type="match status" value="1"/>
</dbReference>
<feature type="region of interest" description="Disordered" evidence="1">
    <location>
        <begin position="39"/>
        <end position="104"/>
    </location>
</feature>
<dbReference type="PANTHER" id="PTHR46014:SF1">
    <property type="entry name" value="TETRATRICOPEPTIDE REPEAT PROTEIN 1"/>
    <property type="match status" value="1"/>
</dbReference>
<accession>A0A9N8Q325</accession>
<dbReference type="InterPro" id="IPR011990">
    <property type="entry name" value="TPR-like_helical_dom_sf"/>
</dbReference>
<protein>
    <recommendedName>
        <fullName evidence="4">Tetratricopeptide repeat protein 1</fullName>
    </recommendedName>
</protein>
<evidence type="ECO:0000313" key="3">
    <source>
        <dbReference type="Proteomes" id="UP001154114"/>
    </source>
</evidence>
<sequence length="266" mass="29945">MSERLKSTINVSNDEVIDEITRDLNASLTVNENVEEFVINPGTSAEEYPQAGGGDAPKTSETSIPPVPENDEDLDRDYAEKDPSVKDESEDDFDEVSLKDAEVGLTDDEKEERRIIAEELKKAGNEAYKAAEFERSIEKYTEGLKTCPLQFLQQRSILYCNRSAAKMKLEKYSSAIKDCTKAIELDDKYVKAYVRRALSYEQTEKFDEALADMKKVLELDPSDSAAKAAIIRLPPLIEERNEKLKAQMMGSRLAALPHARAEMSYE</sequence>
<proteinExistence type="predicted"/>
<feature type="compositionally biased region" description="Basic and acidic residues" evidence="1">
    <location>
        <begin position="76"/>
        <end position="87"/>
    </location>
</feature>
<dbReference type="AlphaFoldDB" id="A0A9N8Q325"/>
<dbReference type="InterPro" id="IPR052769">
    <property type="entry name" value="TPR_domain_protein"/>
</dbReference>
<dbReference type="PANTHER" id="PTHR46014">
    <property type="entry name" value="TETRATRICOPEPTIDE REPEAT PROTEIN 1"/>
    <property type="match status" value="1"/>
</dbReference>
<dbReference type="InterPro" id="IPR019734">
    <property type="entry name" value="TPR_rpt"/>
</dbReference>
<dbReference type="Gene3D" id="1.25.40.10">
    <property type="entry name" value="Tetratricopeptide repeat domain"/>
    <property type="match status" value="1"/>
</dbReference>
<dbReference type="EMBL" id="LR824031">
    <property type="protein sequence ID" value="CAD0206521.1"/>
    <property type="molecule type" value="Genomic_DNA"/>
</dbReference>
<dbReference type="OrthoDB" id="1872379at2759"/>
<dbReference type="Proteomes" id="UP001154114">
    <property type="component" value="Chromosome 28"/>
</dbReference>
<evidence type="ECO:0000313" key="2">
    <source>
        <dbReference type="EMBL" id="CAD0206521.1"/>
    </source>
</evidence>
<dbReference type="Pfam" id="PF13181">
    <property type="entry name" value="TPR_8"/>
    <property type="match status" value="1"/>
</dbReference>
<evidence type="ECO:0008006" key="4">
    <source>
        <dbReference type="Google" id="ProtNLM"/>
    </source>
</evidence>
<organism evidence="2 3">
    <name type="scientific">Chrysodeixis includens</name>
    <name type="common">Soybean looper</name>
    <name type="synonym">Pseudoplusia includens</name>
    <dbReference type="NCBI Taxonomy" id="689277"/>
    <lineage>
        <taxon>Eukaryota</taxon>
        <taxon>Metazoa</taxon>
        <taxon>Ecdysozoa</taxon>
        <taxon>Arthropoda</taxon>
        <taxon>Hexapoda</taxon>
        <taxon>Insecta</taxon>
        <taxon>Pterygota</taxon>
        <taxon>Neoptera</taxon>
        <taxon>Endopterygota</taxon>
        <taxon>Lepidoptera</taxon>
        <taxon>Glossata</taxon>
        <taxon>Ditrysia</taxon>
        <taxon>Noctuoidea</taxon>
        <taxon>Noctuidae</taxon>
        <taxon>Plusiinae</taxon>
        <taxon>Chrysodeixis</taxon>
    </lineage>
</organism>
<dbReference type="SMART" id="SM00028">
    <property type="entry name" value="TPR"/>
    <property type="match status" value="3"/>
</dbReference>
<name>A0A9N8Q325_CHRIL</name>